<dbReference type="Proteomes" id="UP001596403">
    <property type="component" value="Unassembled WGS sequence"/>
</dbReference>
<gene>
    <name evidence="8" type="ORF">ACFQAU_03435</name>
</gene>
<keyword evidence="7" id="KW-0653">Protein transport</keyword>
<evidence type="ECO:0000313" key="8">
    <source>
        <dbReference type="EMBL" id="MFC6640929.1"/>
    </source>
</evidence>
<dbReference type="RefSeq" id="WP_132445053.1">
    <property type="nucleotide sequence ID" value="NZ_JBHSWA010000001.1"/>
</dbReference>
<evidence type="ECO:0000256" key="1">
    <source>
        <dbReference type="ARBA" id="ARBA00004162"/>
    </source>
</evidence>
<dbReference type="InterPro" id="IPR003400">
    <property type="entry name" value="ExbD"/>
</dbReference>
<dbReference type="PANTHER" id="PTHR30558">
    <property type="entry name" value="EXBD MEMBRANE COMPONENT OF PMF-DRIVEN MACROMOLECULE IMPORT SYSTEM"/>
    <property type="match status" value="1"/>
</dbReference>
<comment type="similarity">
    <text evidence="2 7">Belongs to the ExbD/TolR family.</text>
</comment>
<organism evidence="8 9">
    <name type="scientific">Sulfitobacter profundi</name>
    <dbReference type="NCBI Taxonomy" id="2679961"/>
    <lineage>
        <taxon>Bacteria</taxon>
        <taxon>Pseudomonadati</taxon>
        <taxon>Pseudomonadota</taxon>
        <taxon>Alphaproteobacteria</taxon>
        <taxon>Rhodobacterales</taxon>
        <taxon>Roseobacteraceae</taxon>
        <taxon>Sulfitobacter</taxon>
    </lineage>
</organism>
<evidence type="ECO:0000256" key="3">
    <source>
        <dbReference type="ARBA" id="ARBA00022475"/>
    </source>
</evidence>
<accession>A0ABW1YV75</accession>
<comment type="caution">
    <text evidence="8">The sequence shown here is derived from an EMBL/GenBank/DDBJ whole genome shotgun (WGS) entry which is preliminary data.</text>
</comment>
<evidence type="ECO:0000256" key="5">
    <source>
        <dbReference type="ARBA" id="ARBA00022989"/>
    </source>
</evidence>
<keyword evidence="3" id="KW-1003">Cell membrane</keyword>
<dbReference type="PANTHER" id="PTHR30558:SF3">
    <property type="entry name" value="BIOPOLYMER TRANSPORT PROTEIN EXBD-RELATED"/>
    <property type="match status" value="1"/>
</dbReference>
<evidence type="ECO:0000256" key="6">
    <source>
        <dbReference type="ARBA" id="ARBA00023136"/>
    </source>
</evidence>
<keyword evidence="5" id="KW-1133">Transmembrane helix</keyword>
<keyword evidence="7" id="KW-0813">Transport</keyword>
<evidence type="ECO:0000256" key="7">
    <source>
        <dbReference type="RuleBase" id="RU003879"/>
    </source>
</evidence>
<evidence type="ECO:0000256" key="4">
    <source>
        <dbReference type="ARBA" id="ARBA00022692"/>
    </source>
</evidence>
<evidence type="ECO:0000313" key="9">
    <source>
        <dbReference type="Proteomes" id="UP001596403"/>
    </source>
</evidence>
<reference evidence="9" key="1">
    <citation type="journal article" date="2019" name="Int. J. Syst. Evol. Microbiol.">
        <title>The Global Catalogue of Microorganisms (GCM) 10K type strain sequencing project: providing services to taxonomists for standard genome sequencing and annotation.</title>
        <authorList>
            <consortium name="The Broad Institute Genomics Platform"/>
            <consortium name="The Broad Institute Genome Sequencing Center for Infectious Disease"/>
            <person name="Wu L."/>
            <person name="Ma J."/>
        </authorList>
    </citation>
    <scope>NUCLEOTIDE SEQUENCE [LARGE SCALE GENOMIC DNA]</scope>
    <source>
        <strain evidence="9">NBRC 111368</strain>
    </source>
</reference>
<keyword evidence="9" id="KW-1185">Reference proteome</keyword>
<evidence type="ECO:0000256" key="2">
    <source>
        <dbReference type="ARBA" id="ARBA00005811"/>
    </source>
</evidence>
<sequence>MARPRRRRNRLSMTSLIDVIFLLLLFFMLTSTFSKFAEIELAAATSGAGAETGAKPFFLQLTTEGLRLNGDALALDALTASPLAEAEKGTPLLVSLGAEVEAQALADLLIALRALPGLSVSVLEG</sequence>
<dbReference type="Pfam" id="PF02472">
    <property type="entry name" value="ExbD"/>
    <property type="match status" value="1"/>
</dbReference>
<keyword evidence="6" id="KW-0472">Membrane</keyword>
<name>A0ABW1YV75_9RHOB</name>
<protein>
    <submittedName>
        <fullName evidence="8">Biopolymer transporter ExbD</fullName>
    </submittedName>
</protein>
<keyword evidence="4 7" id="KW-0812">Transmembrane</keyword>
<dbReference type="EMBL" id="JBHSWA010000001">
    <property type="protein sequence ID" value="MFC6640929.1"/>
    <property type="molecule type" value="Genomic_DNA"/>
</dbReference>
<proteinExistence type="inferred from homology"/>
<comment type="subcellular location">
    <subcellularLocation>
        <location evidence="1">Cell membrane</location>
        <topology evidence="1">Single-pass membrane protein</topology>
    </subcellularLocation>
    <subcellularLocation>
        <location evidence="7">Cell membrane</location>
        <topology evidence="7">Single-pass type II membrane protein</topology>
    </subcellularLocation>
</comment>